<comment type="caution">
    <text evidence="11">The sequence shown here is derived from an EMBL/GenBank/DDBJ whole genome shotgun (WGS) entry which is preliminary data.</text>
</comment>
<reference evidence="11 13" key="1">
    <citation type="journal article" date="2019" name="Nat. Microbiol.">
        <title>Expanding anaerobic alkane metabolism in the domain of Archaea.</title>
        <authorList>
            <person name="Wang Y."/>
            <person name="Wegener G."/>
            <person name="Hou J."/>
            <person name="Wang F."/>
            <person name="Xiao X."/>
        </authorList>
    </citation>
    <scope>NUCLEOTIDE SEQUENCE [LARGE SCALE GENOMIC DNA]</scope>
    <source>
        <strain evidence="11">WYZ-LMO11</strain>
    </source>
</reference>
<dbReference type="FunFam" id="3.40.50.150:FF:000272">
    <property type="entry name" value="tRNA (guanine(26)-N(2))-dimethyltransferase"/>
    <property type="match status" value="1"/>
</dbReference>
<feature type="binding site" evidence="8">
    <location>
        <position position="92"/>
    </location>
    <ligand>
        <name>S-adenosyl-L-methionine</name>
        <dbReference type="ChEBI" id="CHEBI:59789"/>
    </ligand>
</feature>
<proteinExistence type="inferred from homology"/>
<dbReference type="Pfam" id="PF02005">
    <property type="entry name" value="TRM"/>
    <property type="match status" value="1"/>
</dbReference>
<keyword evidence="8" id="KW-0862">Zinc</keyword>
<evidence type="ECO:0000256" key="1">
    <source>
        <dbReference type="ARBA" id="ARBA00022555"/>
    </source>
</evidence>
<dbReference type="Gene3D" id="3.40.50.150">
    <property type="entry name" value="Vaccinia Virus protein VP39"/>
    <property type="match status" value="1"/>
</dbReference>
<reference evidence="10 12" key="2">
    <citation type="journal article" date="2019" name="Nat. Microbiol.">
        <title>Wide diversity of methane and short-chain alkane metabolisms in uncultured archaea.</title>
        <authorList>
            <person name="Borrel G."/>
            <person name="Adam P.S."/>
            <person name="McKay L.J."/>
            <person name="Chen L.X."/>
            <person name="Sierra-Garcia I.N."/>
            <person name="Sieber C.M."/>
            <person name="Letourneur Q."/>
            <person name="Ghozlane A."/>
            <person name="Andersen G.L."/>
            <person name="Li W.J."/>
            <person name="Hallam S.J."/>
            <person name="Muyzer G."/>
            <person name="de Oliveira V.M."/>
            <person name="Inskeep W.P."/>
            <person name="Banfield J.F."/>
            <person name="Gribaldo S."/>
        </authorList>
    </citation>
    <scope>NUCLEOTIDE SEQUENCE [LARGE SCALE GENOMIC DNA]</scope>
    <source>
        <strain evidence="10">Verst-YHS</strain>
    </source>
</reference>
<evidence type="ECO:0000256" key="9">
    <source>
        <dbReference type="PROSITE-ProRule" id="PRU00958"/>
    </source>
</evidence>
<dbReference type="PROSITE" id="PS51626">
    <property type="entry name" value="SAM_MT_TRM1"/>
    <property type="match status" value="1"/>
</dbReference>
<protein>
    <recommendedName>
        <fullName evidence="7 8">tRNA (guanine(26)-N(2))-dimethyltransferase</fullName>
        <ecNumber evidence="7 8">2.1.1.216</ecNumber>
    </recommendedName>
    <alternativeName>
        <fullName evidence="8">tRNA 2,2-dimethylguanosine-26 methyltransferase</fullName>
    </alternativeName>
    <alternativeName>
        <fullName evidence="8">tRNA(guanine-26,N(2)-N(2)) methyltransferase</fullName>
    </alternativeName>
    <alternativeName>
        <fullName evidence="8">tRNA(m(2,2)G26)dimethyltransferase</fullName>
    </alternativeName>
</protein>
<dbReference type="AlphaFoldDB" id="A0A523BGC6"/>
<accession>A0A523BGC6</accession>
<evidence type="ECO:0000256" key="8">
    <source>
        <dbReference type="HAMAP-Rule" id="MF_00290"/>
    </source>
</evidence>
<feature type="binding site" evidence="8">
    <location>
        <position position="120"/>
    </location>
    <ligand>
        <name>S-adenosyl-L-methionine</name>
        <dbReference type="ChEBI" id="CHEBI:59789"/>
    </ligand>
</feature>
<dbReference type="EC" id="2.1.1.216" evidence="7 8"/>
<dbReference type="Proteomes" id="UP000317265">
    <property type="component" value="Unassembled WGS sequence"/>
</dbReference>
<dbReference type="SUPFAM" id="SSF53335">
    <property type="entry name" value="S-adenosyl-L-methionine-dependent methyltransferases"/>
    <property type="match status" value="1"/>
</dbReference>
<dbReference type="PANTHER" id="PTHR10631">
    <property type="entry name" value="N 2 ,N 2 -DIMETHYLGUANOSINE TRNA METHYLTRANSFERASE"/>
    <property type="match status" value="1"/>
</dbReference>
<feature type="binding site" evidence="8">
    <location>
        <position position="44"/>
    </location>
    <ligand>
        <name>S-adenosyl-L-methionine</name>
        <dbReference type="ChEBI" id="CHEBI:59789"/>
    </ligand>
</feature>
<evidence type="ECO:0000313" key="10">
    <source>
        <dbReference type="EMBL" id="RZN56329.1"/>
    </source>
</evidence>
<dbReference type="InterPro" id="IPR002905">
    <property type="entry name" value="Trm1"/>
</dbReference>
<keyword evidence="4 8" id="KW-0949">S-adenosyl-L-methionine</keyword>
<keyword evidence="1 8" id="KW-0820">tRNA-binding</keyword>
<dbReference type="FunFam" id="3.30.56.70:FF:000001">
    <property type="entry name" value="tRNA (guanine(26)-N(2))-dimethyltransferase"/>
    <property type="match status" value="1"/>
</dbReference>
<evidence type="ECO:0000256" key="5">
    <source>
        <dbReference type="ARBA" id="ARBA00022694"/>
    </source>
</evidence>
<dbReference type="GO" id="GO:0160104">
    <property type="term" value="F:tRNA (guanine(26)-N2)-dimethyltransferase activity"/>
    <property type="evidence" value="ECO:0007669"/>
    <property type="project" value="UniProtKB-UniRule"/>
</dbReference>
<dbReference type="HAMAP" id="MF_00290">
    <property type="entry name" value="tRNA_dimethyltr_TRM1"/>
    <property type="match status" value="1"/>
</dbReference>
<evidence type="ECO:0000256" key="4">
    <source>
        <dbReference type="ARBA" id="ARBA00022691"/>
    </source>
</evidence>
<dbReference type="EMBL" id="QNVI01000016">
    <property type="protein sequence ID" value="TDA39988.1"/>
    <property type="molecule type" value="Genomic_DNA"/>
</dbReference>
<feature type="binding site" evidence="8">
    <location>
        <position position="74"/>
    </location>
    <ligand>
        <name>S-adenosyl-L-methionine</name>
        <dbReference type="ChEBI" id="CHEBI:59789"/>
    </ligand>
</feature>
<dbReference type="Proteomes" id="UP000316080">
    <property type="component" value="Unassembled WGS sequence"/>
</dbReference>
<feature type="binding site" evidence="8">
    <location>
        <position position="256"/>
    </location>
    <ligand>
        <name>Zn(2+)</name>
        <dbReference type="ChEBI" id="CHEBI:29105"/>
    </ligand>
</feature>
<organism evidence="11 13">
    <name type="scientific">Thermoproteota archaeon</name>
    <dbReference type="NCBI Taxonomy" id="2056631"/>
    <lineage>
        <taxon>Archaea</taxon>
        <taxon>Thermoproteota</taxon>
    </lineage>
</organism>
<evidence type="ECO:0000256" key="3">
    <source>
        <dbReference type="ARBA" id="ARBA00022679"/>
    </source>
</evidence>
<gene>
    <name evidence="8" type="primary">trm1</name>
    <name evidence="11" type="ORF">DSO09_01275</name>
    <name evidence="10" type="ORF">EF809_02855</name>
</gene>
<comment type="function">
    <text evidence="8">Dimethylates a single guanine residue at position 26 of a number of tRNAs using S-adenosyl-L-methionine as donor of the methyl groups.</text>
</comment>
<feature type="binding site" evidence="8">
    <location>
        <position position="278"/>
    </location>
    <ligand>
        <name>Zn(2+)</name>
        <dbReference type="ChEBI" id="CHEBI:29105"/>
    </ligand>
</feature>
<evidence type="ECO:0000313" key="11">
    <source>
        <dbReference type="EMBL" id="TDA39988.1"/>
    </source>
</evidence>
<dbReference type="EMBL" id="RXIH01000025">
    <property type="protein sequence ID" value="RZN56329.1"/>
    <property type="molecule type" value="Genomic_DNA"/>
</dbReference>
<dbReference type="GO" id="GO:0002940">
    <property type="term" value="P:tRNA N2-guanine methylation"/>
    <property type="evidence" value="ECO:0007669"/>
    <property type="project" value="TreeGrafter"/>
</dbReference>
<keyword evidence="6 8" id="KW-0694">RNA-binding</keyword>
<dbReference type="InterPro" id="IPR042296">
    <property type="entry name" value="tRNA_met_Trm1_C"/>
</dbReference>
<keyword evidence="2 8" id="KW-0489">Methyltransferase</keyword>
<dbReference type="PANTHER" id="PTHR10631:SF3">
    <property type="entry name" value="TRNA (GUANINE(26)-N(2))-DIMETHYLTRANSFERASE"/>
    <property type="match status" value="1"/>
</dbReference>
<keyword evidence="8" id="KW-0479">Metal-binding</keyword>
<evidence type="ECO:0000313" key="13">
    <source>
        <dbReference type="Proteomes" id="UP000317265"/>
    </source>
</evidence>
<comment type="catalytic activity">
    <reaction evidence="8">
        <text>guanosine(26) in tRNA + 2 S-adenosyl-L-methionine = N(2)-dimethylguanosine(26) in tRNA + 2 S-adenosyl-L-homocysteine + 2 H(+)</text>
        <dbReference type="Rhea" id="RHEA:43140"/>
        <dbReference type="Rhea" id="RHEA-COMP:10359"/>
        <dbReference type="Rhea" id="RHEA-COMP:10360"/>
        <dbReference type="ChEBI" id="CHEBI:15378"/>
        <dbReference type="ChEBI" id="CHEBI:57856"/>
        <dbReference type="ChEBI" id="CHEBI:59789"/>
        <dbReference type="ChEBI" id="CHEBI:74269"/>
        <dbReference type="ChEBI" id="CHEBI:74513"/>
        <dbReference type="EC" id="2.1.1.216"/>
    </reaction>
</comment>
<sequence length="392" mass="44634">MDIIQIKEGKTILFVPNFKEYEIKGSYVPSKAKVFYNPKMEFCRDIGVLFLKEFSKIVNQDIIICDPLAGVGSRGIRYANEVKGIKKSIVNDINKDAIPIIIQNIKINNLEDIVEVECKDANLLLIEHAKAESRFNFIDIDPFGTPIPFITSAIKALKNHGVIAITATDASSLCGVYPKTCLRKYGALNVKTDFCHEVGLRILLSSLVFSAIKEDFGIEVLLSYSTDYYFRAYVQFHLGSKRADNSISMLGYISYCKYCLWREVFSFYDKLKYTCPFCSKDTYIIGPIWCGPIIKKELVTLLTKYDLSDFNSRKRIEKLLNLLLEEYDMPISYYLIDDIASKLKISTPSIQIVIEKLKELGYKASRTHFNAKGIKSNAPYEVILNVIKKLGR</sequence>
<keyword evidence="3 8" id="KW-0808">Transferase</keyword>
<dbReference type="NCBIfam" id="TIGR00308">
    <property type="entry name" value="TRM1"/>
    <property type="match status" value="1"/>
</dbReference>
<dbReference type="InterPro" id="IPR029063">
    <property type="entry name" value="SAM-dependent_MTases_sf"/>
</dbReference>
<dbReference type="Gene3D" id="3.30.56.70">
    <property type="entry name" value="N2,N2-dimethylguanosine tRNA methyltransferase, C-terminal domain"/>
    <property type="match status" value="1"/>
</dbReference>
<evidence type="ECO:0000256" key="6">
    <source>
        <dbReference type="ARBA" id="ARBA00022884"/>
    </source>
</evidence>
<evidence type="ECO:0000256" key="7">
    <source>
        <dbReference type="ARBA" id="ARBA00039099"/>
    </source>
</evidence>
<dbReference type="GO" id="GO:0000049">
    <property type="term" value="F:tRNA binding"/>
    <property type="evidence" value="ECO:0007669"/>
    <property type="project" value="UniProtKB-UniRule"/>
</dbReference>
<feature type="binding site" evidence="8">
    <location>
        <position position="275"/>
    </location>
    <ligand>
        <name>Zn(2+)</name>
        <dbReference type="ChEBI" id="CHEBI:29105"/>
    </ligand>
</feature>
<feature type="binding site" evidence="8">
    <location>
        <position position="259"/>
    </location>
    <ligand>
        <name>Zn(2+)</name>
        <dbReference type="ChEBI" id="CHEBI:29105"/>
    </ligand>
</feature>
<dbReference type="GO" id="GO:0046872">
    <property type="term" value="F:metal ion binding"/>
    <property type="evidence" value="ECO:0007669"/>
    <property type="project" value="UniProtKB-KW"/>
</dbReference>
<feature type="binding site" evidence="8">
    <location>
        <position position="121"/>
    </location>
    <ligand>
        <name>S-adenosyl-L-methionine</name>
        <dbReference type="ChEBI" id="CHEBI:59789"/>
    </ligand>
</feature>
<evidence type="ECO:0000313" key="12">
    <source>
        <dbReference type="Proteomes" id="UP000316080"/>
    </source>
</evidence>
<dbReference type="InterPro" id="IPR022923">
    <property type="entry name" value="TRM1_arc_bac"/>
</dbReference>
<name>A0A523BGC6_9CREN</name>
<comment type="similarity">
    <text evidence="8 9">Belongs to the class I-like SAM-binding methyltransferase superfamily. Trm1 family.</text>
</comment>
<evidence type="ECO:0000256" key="2">
    <source>
        <dbReference type="ARBA" id="ARBA00022603"/>
    </source>
</evidence>
<keyword evidence="5 8" id="KW-0819">tRNA processing</keyword>